<accession>A0A9D9DQI0</accession>
<organism evidence="2 3">
    <name type="scientific">Candidatus Pullibacteroides excrementavium</name>
    <dbReference type="NCBI Taxonomy" id="2840905"/>
    <lineage>
        <taxon>Bacteria</taxon>
        <taxon>Pseudomonadati</taxon>
        <taxon>Bacteroidota</taxon>
        <taxon>Bacteroidia</taxon>
        <taxon>Bacteroidales</taxon>
        <taxon>Candidatus Pullibacteroides</taxon>
    </lineage>
</organism>
<comment type="caution">
    <text evidence="2">The sequence shown here is derived from an EMBL/GenBank/DDBJ whole genome shotgun (WGS) entry which is preliminary data.</text>
</comment>
<evidence type="ECO:0000313" key="3">
    <source>
        <dbReference type="Proteomes" id="UP000823612"/>
    </source>
</evidence>
<dbReference type="NCBIfam" id="TIGR04183">
    <property type="entry name" value="Por_Secre_tail"/>
    <property type="match status" value="1"/>
</dbReference>
<dbReference type="Gene3D" id="2.60.40.10">
    <property type="entry name" value="Immunoglobulins"/>
    <property type="match status" value="1"/>
</dbReference>
<feature type="domain" description="Secretion system C-terminal sorting" evidence="1">
    <location>
        <begin position="511"/>
        <end position="588"/>
    </location>
</feature>
<dbReference type="AlphaFoldDB" id="A0A9D9DQI0"/>
<dbReference type="InterPro" id="IPR036249">
    <property type="entry name" value="Thioredoxin-like_sf"/>
</dbReference>
<reference evidence="2" key="1">
    <citation type="submission" date="2020-10" db="EMBL/GenBank/DDBJ databases">
        <authorList>
            <person name="Gilroy R."/>
        </authorList>
    </citation>
    <scope>NUCLEOTIDE SEQUENCE</scope>
    <source>
        <strain evidence="2">2889</strain>
    </source>
</reference>
<dbReference type="InterPro" id="IPR021615">
    <property type="entry name" value="Omp28"/>
</dbReference>
<proteinExistence type="predicted"/>
<sequence>MKNFIAGIGLFCALTASGTAQERFVDETPQNRKVVLEEFTGVNCGNCPDGHRRANALRDAHPGEVFLINIHQGSYAYPAEIDLRTNYGDALASQAGINSYPNATINRHSFNGSIAVADRTAWTSLSEGLLSTEAYANIAAKATVDWQTREMQVTVQVYYTGNSPASTNYLNVALLQDYIYGPQAGMNANMEQVDGNQYVHMHALRDLITGQWGEEITTTIQGSFVEKTYTYTIPEAVREVPVEMGNISVVAFLAEGHTEIITACEANLSFTNGGPDYILHLSNFAQEAHNTCDSRIRFSAKAEIRAAVEPVSSMDFILNTSDGQREYTHTFEPALEAGSTVTFTSEPIEFPINQEMEASLSLAAVNGSDNFPEMDSLTADFSKYYMNIPSQEMILTVAQDQYGEEITWNVVTDEGDTIGQGGPYANLQNMGTRNRIDTLTLAEGCQTFTIYDATGDGIHNTQGDGHIDFSDIEGNTLLTRDGDYGDSAVVMISYNLPFANENAMVQIKAQLYPNPASENANLRFETEAACQADIKILNQAGQCVLDLGKQDIPAGIHTVSIPVNSLGNGIYIIHVQGQGFQGIQKLIVNR</sequence>
<gene>
    <name evidence="2" type="ORF">IAB08_00165</name>
</gene>
<protein>
    <submittedName>
        <fullName evidence="2">Omp28-related outer membrane protein</fullName>
    </submittedName>
</protein>
<evidence type="ECO:0000313" key="2">
    <source>
        <dbReference type="EMBL" id="MBO8431696.1"/>
    </source>
</evidence>
<reference evidence="2" key="2">
    <citation type="journal article" date="2021" name="PeerJ">
        <title>Extensive microbial diversity within the chicken gut microbiome revealed by metagenomics and culture.</title>
        <authorList>
            <person name="Gilroy R."/>
            <person name="Ravi A."/>
            <person name="Getino M."/>
            <person name="Pursley I."/>
            <person name="Horton D.L."/>
            <person name="Alikhan N.F."/>
            <person name="Baker D."/>
            <person name="Gharbi K."/>
            <person name="Hall N."/>
            <person name="Watson M."/>
            <person name="Adriaenssens E.M."/>
            <person name="Foster-Nyarko E."/>
            <person name="Jarju S."/>
            <person name="Secka A."/>
            <person name="Antonio M."/>
            <person name="Oren A."/>
            <person name="Chaudhuri R.R."/>
            <person name="La Ragione R."/>
            <person name="Hildebrand F."/>
            <person name="Pallen M.J."/>
        </authorList>
    </citation>
    <scope>NUCLEOTIDE SEQUENCE</scope>
    <source>
        <strain evidence="2">2889</strain>
    </source>
</reference>
<name>A0A9D9DQI0_9BACT</name>
<dbReference type="SUPFAM" id="SSF52833">
    <property type="entry name" value="Thioredoxin-like"/>
    <property type="match status" value="1"/>
</dbReference>
<dbReference type="InterPro" id="IPR026444">
    <property type="entry name" value="Secre_tail"/>
</dbReference>
<dbReference type="Proteomes" id="UP000823612">
    <property type="component" value="Unassembled WGS sequence"/>
</dbReference>
<dbReference type="EMBL" id="JADIMZ010000004">
    <property type="protein sequence ID" value="MBO8431696.1"/>
    <property type="molecule type" value="Genomic_DNA"/>
</dbReference>
<evidence type="ECO:0000259" key="1">
    <source>
        <dbReference type="Pfam" id="PF18962"/>
    </source>
</evidence>
<dbReference type="Pfam" id="PF11551">
    <property type="entry name" value="Omp28"/>
    <property type="match status" value="1"/>
</dbReference>
<dbReference type="Pfam" id="PF18962">
    <property type="entry name" value="Por_Secre_tail"/>
    <property type="match status" value="1"/>
</dbReference>
<dbReference type="InterPro" id="IPR013783">
    <property type="entry name" value="Ig-like_fold"/>
</dbReference>